<evidence type="ECO:0000313" key="1">
    <source>
        <dbReference type="EMBL" id="TMS15731.1"/>
    </source>
</evidence>
<gene>
    <name evidence="1" type="ORF">E3U43_013024</name>
</gene>
<reference evidence="1" key="1">
    <citation type="submission" date="2018-11" db="EMBL/GenBank/DDBJ databases">
        <title>The sequence and de novo assembly of Larimichthys crocea genome using PacBio and Hi-C technologies.</title>
        <authorList>
            <person name="Xu P."/>
            <person name="Chen B."/>
            <person name="Zhou Z."/>
            <person name="Ke Q."/>
            <person name="Wu Y."/>
            <person name="Bai H."/>
            <person name="Pu F."/>
        </authorList>
    </citation>
    <scope>NUCLEOTIDE SEQUENCE</scope>
    <source>
        <tissue evidence="1">Muscle</tissue>
    </source>
</reference>
<name>A0ACD3R8E2_LARCR</name>
<protein>
    <submittedName>
        <fullName evidence="1">Uncharacterized protein</fullName>
    </submittedName>
</protein>
<dbReference type="EMBL" id="CM011681">
    <property type="protein sequence ID" value="TMS15731.1"/>
    <property type="molecule type" value="Genomic_DNA"/>
</dbReference>
<dbReference type="Proteomes" id="UP000793456">
    <property type="component" value="Chromosome VIII"/>
</dbReference>
<keyword evidence="2" id="KW-1185">Reference proteome</keyword>
<comment type="caution">
    <text evidence="1">The sequence shown here is derived from an EMBL/GenBank/DDBJ whole genome shotgun (WGS) entry which is preliminary data.</text>
</comment>
<organism evidence="1 2">
    <name type="scientific">Larimichthys crocea</name>
    <name type="common">Large yellow croaker</name>
    <name type="synonym">Pseudosciaena crocea</name>
    <dbReference type="NCBI Taxonomy" id="215358"/>
    <lineage>
        <taxon>Eukaryota</taxon>
        <taxon>Metazoa</taxon>
        <taxon>Chordata</taxon>
        <taxon>Craniata</taxon>
        <taxon>Vertebrata</taxon>
        <taxon>Euteleostomi</taxon>
        <taxon>Actinopterygii</taxon>
        <taxon>Neopterygii</taxon>
        <taxon>Teleostei</taxon>
        <taxon>Neoteleostei</taxon>
        <taxon>Acanthomorphata</taxon>
        <taxon>Eupercaria</taxon>
        <taxon>Sciaenidae</taxon>
        <taxon>Larimichthys</taxon>
    </lineage>
</organism>
<sequence length="162" mass="18025">MSTVERTPQIPRRLPDSGHVSQDPKSDNSSNQSSPEVLTTTKNSSYLGGRAPSIPEGQDLSRSSSNASSFASVVEENETEATEDYDTWHGPGKPDRGKGTDIRIKLERPHDRQSSSHSHKSQSLWEMRQVQAFAMTNDEKEEDKEDEKEEKKQVEPGQSAAQ</sequence>
<proteinExistence type="predicted"/>
<evidence type="ECO:0000313" key="2">
    <source>
        <dbReference type="Proteomes" id="UP000793456"/>
    </source>
</evidence>
<accession>A0ACD3R8E2</accession>